<keyword evidence="4" id="KW-0472">Membrane</keyword>
<keyword evidence="4" id="KW-1133">Transmembrane helix</keyword>
<dbReference type="GO" id="GO:0030313">
    <property type="term" value="C:cell envelope"/>
    <property type="evidence" value="ECO:0007669"/>
    <property type="project" value="UniProtKB-SubCell"/>
</dbReference>
<gene>
    <name evidence="5" type="ORF">SAMN02745116_02362</name>
</gene>
<dbReference type="RefSeq" id="WP_078808260.1">
    <property type="nucleotide sequence ID" value="NZ_FUXI01000035.1"/>
</dbReference>
<keyword evidence="4" id="KW-0812">Transmembrane</keyword>
<dbReference type="STRING" id="263852.SAMN02745116_02362"/>
<evidence type="ECO:0008006" key="7">
    <source>
        <dbReference type="Google" id="ProtNLM"/>
    </source>
</evidence>
<proteinExistence type="predicted"/>
<sequence length="447" mass="49569">MKIEKNTQGLIKILFVFMIFMLLFTFLSRASKSITTPKVQTTELSEMLLNDEMTVTGVVKKSRVLPIFVLENQKVKELRVHLGQKIKKDTPLFSVDMDYLAQQIAEKERELKKQTVQEEAEANSSANQKKLQALKITQAQESYNQSVQSAEKRVTAAQEELTQAENALKKEAKSEELKQMVAEKKKMLETAREEQSTTLIQAKQTLELAQSETLETSGSGDLAKLEQESIRETLKKLKELHVEKGVVKAKIEGIVSKINLLSGALTSVEAPILVEDTTSNSVLEVDLTKDQLSYFSIGQAGEVEGVSESGASVLSKESVVSEVKSDPQNPEMMKAVISLGEGDFQYQSQGVLTIEKSSQKYPYCLPITALKGTEGGYFVLTLEKRKTALSTENVARKQSVKILAKNETTVAIQKNDLLEGSKIILELNKSISDGDVVRVQEVSENEE</sequence>
<dbReference type="EMBL" id="FUXI01000035">
    <property type="protein sequence ID" value="SKA08500.1"/>
    <property type="molecule type" value="Genomic_DNA"/>
</dbReference>
<protein>
    <recommendedName>
        <fullName evidence="7">HlyD family secretion protein</fullName>
    </recommendedName>
</protein>
<evidence type="ECO:0000313" key="5">
    <source>
        <dbReference type="EMBL" id="SKA08500.1"/>
    </source>
</evidence>
<accession>A0A1T4QXL7</accession>
<name>A0A1T4QXL7_9ENTE</name>
<feature type="transmembrane region" description="Helical" evidence="4">
    <location>
        <begin position="9"/>
        <end position="27"/>
    </location>
</feature>
<reference evidence="5 6" key="1">
    <citation type="submission" date="2017-02" db="EMBL/GenBank/DDBJ databases">
        <authorList>
            <person name="Peterson S.W."/>
        </authorList>
    </citation>
    <scope>NUCLEOTIDE SEQUENCE [LARGE SCALE GENOMIC DNA]</scope>
    <source>
        <strain evidence="5 6">ATCC BAA-1030</strain>
    </source>
</reference>
<feature type="coiled-coil region" evidence="3">
    <location>
        <begin position="97"/>
        <end position="212"/>
    </location>
</feature>
<comment type="subcellular location">
    <subcellularLocation>
        <location evidence="1">Cell envelope</location>
    </subcellularLocation>
</comment>
<dbReference type="PANTHER" id="PTHR32347:SF14">
    <property type="entry name" value="EFFLUX SYSTEM COMPONENT YKNX-RELATED"/>
    <property type="match status" value="1"/>
</dbReference>
<evidence type="ECO:0000256" key="2">
    <source>
        <dbReference type="ARBA" id="ARBA00023054"/>
    </source>
</evidence>
<evidence type="ECO:0000256" key="4">
    <source>
        <dbReference type="SAM" id="Phobius"/>
    </source>
</evidence>
<dbReference type="PANTHER" id="PTHR32347">
    <property type="entry name" value="EFFLUX SYSTEM COMPONENT YKNX-RELATED"/>
    <property type="match status" value="1"/>
</dbReference>
<organism evidence="5 6">
    <name type="scientific">Pilibacter termitis</name>
    <dbReference type="NCBI Taxonomy" id="263852"/>
    <lineage>
        <taxon>Bacteria</taxon>
        <taxon>Bacillati</taxon>
        <taxon>Bacillota</taxon>
        <taxon>Bacilli</taxon>
        <taxon>Lactobacillales</taxon>
        <taxon>Enterococcaceae</taxon>
        <taxon>Pilibacter</taxon>
    </lineage>
</organism>
<evidence type="ECO:0000313" key="6">
    <source>
        <dbReference type="Proteomes" id="UP000190328"/>
    </source>
</evidence>
<evidence type="ECO:0000256" key="1">
    <source>
        <dbReference type="ARBA" id="ARBA00004196"/>
    </source>
</evidence>
<dbReference type="InterPro" id="IPR050465">
    <property type="entry name" value="UPF0194_transport"/>
</dbReference>
<keyword evidence="2 3" id="KW-0175">Coiled coil</keyword>
<dbReference type="OrthoDB" id="2339451at2"/>
<keyword evidence="6" id="KW-1185">Reference proteome</keyword>
<dbReference type="AlphaFoldDB" id="A0A1T4QXL7"/>
<evidence type="ECO:0000256" key="3">
    <source>
        <dbReference type="SAM" id="Coils"/>
    </source>
</evidence>
<dbReference type="Proteomes" id="UP000190328">
    <property type="component" value="Unassembled WGS sequence"/>
</dbReference>